<comment type="caution">
    <text evidence="3">The sequence shown here is derived from an EMBL/GenBank/DDBJ whole genome shotgun (WGS) entry which is preliminary data.</text>
</comment>
<feature type="non-terminal residue" evidence="3">
    <location>
        <position position="1"/>
    </location>
</feature>
<keyword evidence="2" id="KW-1133">Transmembrane helix</keyword>
<feature type="non-terminal residue" evidence="3">
    <location>
        <position position="70"/>
    </location>
</feature>
<dbReference type="Proteomes" id="UP000678393">
    <property type="component" value="Unassembled WGS sequence"/>
</dbReference>
<dbReference type="AlphaFoldDB" id="A0A8S3Z163"/>
<organism evidence="3 4">
    <name type="scientific">Candidula unifasciata</name>
    <dbReference type="NCBI Taxonomy" id="100452"/>
    <lineage>
        <taxon>Eukaryota</taxon>
        <taxon>Metazoa</taxon>
        <taxon>Spiralia</taxon>
        <taxon>Lophotrochozoa</taxon>
        <taxon>Mollusca</taxon>
        <taxon>Gastropoda</taxon>
        <taxon>Heterobranchia</taxon>
        <taxon>Euthyneura</taxon>
        <taxon>Panpulmonata</taxon>
        <taxon>Eupulmonata</taxon>
        <taxon>Stylommatophora</taxon>
        <taxon>Helicina</taxon>
        <taxon>Helicoidea</taxon>
        <taxon>Geomitridae</taxon>
        <taxon>Candidula</taxon>
    </lineage>
</organism>
<reference evidence="3" key="1">
    <citation type="submission" date="2021-04" db="EMBL/GenBank/DDBJ databases">
        <authorList>
            <consortium name="Molecular Ecology Group"/>
        </authorList>
    </citation>
    <scope>NUCLEOTIDE SEQUENCE</scope>
</reference>
<sequence>MTVTTANATVSSRSDRLSVSPGRGRRSVHDEDEEILEITEKHGALYNAIPCMPLPVAILFCIFNIVVPGL</sequence>
<dbReference type="OrthoDB" id="361532at2759"/>
<gene>
    <name evidence="3" type="ORF">CUNI_LOCUS7303</name>
</gene>
<feature type="transmembrane region" description="Helical" evidence="2">
    <location>
        <begin position="44"/>
        <end position="67"/>
    </location>
</feature>
<protein>
    <submittedName>
        <fullName evidence="3">Uncharacterized protein</fullName>
    </submittedName>
</protein>
<evidence type="ECO:0000256" key="1">
    <source>
        <dbReference type="SAM" id="MobiDB-lite"/>
    </source>
</evidence>
<evidence type="ECO:0000313" key="4">
    <source>
        <dbReference type="Proteomes" id="UP000678393"/>
    </source>
</evidence>
<keyword evidence="2" id="KW-0472">Membrane</keyword>
<feature type="region of interest" description="Disordered" evidence="1">
    <location>
        <begin position="1"/>
        <end position="30"/>
    </location>
</feature>
<dbReference type="EMBL" id="CAJHNH020001151">
    <property type="protein sequence ID" value="CAG5121745.1"/>
    <property type="molecule type" value="Genomic_DNA"/>
</dbReference>
<keyword evidence="4" id="KW-1185">Reference proteome</keyword>
<evidence type="ECO:0000313" key="3">
    <source>
        <dbReference type="EMBL" id="CAG5121745.1"/>
    </source>
</evidence>
<name>A0A8S3Z163_9EUPU</name>
<accession>A0A8S3Z163</accession>
<feature type="compositionally biased region" description="Polar residues" evidence="1">
    <location>
        <begin position="1"/>
        <end position="12"/>
    </location>
</feature>
<evidence type="ECO:0000256" key="2">
    <source>
        <dbReference type="SAM" id="Phobius"/>
    </source>
</evidence>
<keyword evidence="2" id="KW-0812">Transmembrane</keyword>
<proteinExistence type="predicted"/>